<organism evidence="7 8">
    <name type="scientific">Cytophaga hutchinsonii (strain ATCC 33406 / DSM 1761 / CIP 103989 / NBRC 15051 / NCIMB 9469 / D465)</name>
    <dbReference type="NCBI Taxonomy" id="269798"/>
    <lineage>
        <taxon>Bacteria</taxon>
        <taxon>Pseudomonadati</taxon>
        <taxon>Bacteroidota</taxon>
        <taxon>Cytophagia</taxon>
        <taxon>Cytophagales</taxon>
        <taxon>Cytophagaceae</taxon>
        <taxon>Cytophaga</taxon>
    </lineage>
</organism>
<gene>
    <name evidence="7" type="primary">yedO</name>
    <name evidence="7" type="ordered locus">CHU_3479</name>
</gene>
<feature type="domain" description="Tryptophan synthase beta chain-like PALP" evidence="6">
    <location>
        <begin position="14"/>
        <end position="289"/>
    </location>
</feature>
<evidence type="ECO:0000256" key="4">
    <source>
        <dbReference type="PIRSR" id="PIRSR006278-1"/>
    </source>
</evidence>
<feature type="modified residue" description="N6-(pyridoxal phosphate)lysine" evidence="5">
    <location>
        <position position="37"/>
    </location>
</feature>
<dbReference type="GO" id="GO:0008660">
    <property type="term" value="F:1-aminocyclopropane-1-carboxylate deaminase activity"/>
    <property type="evidence" value="ECO:0007669"/>
    <property type="project" value="UniProtKB-EC"/>
</dbReference>
<keyword evidence="7" id="KW-0378">Hydrolase</keyword>
<protein>
    <submittedName>
        <fullName evidence="7">1-aminocyclopropane-1-carboxylate deaminase</fullName>
        <ecNumber evidence="7">3.5.99.7</ecNumber>
    </submittedName>
</protein>
<dbReference type="InterPro" id="IPR036052">
    <property type="entry name" value="TrpB-like_PALP_sf"/>
</dbReference>
<evidence type="ECO:0000256" key="1">
    <source>
        <dbReference type="ARBA" id="ARBA00001933"/>
    </source>
</evidence>
<evidence type="ECO:0000256" key="5">
    <source>
        <dbReference type="PIRSR" id="PIRSR006278-2"/>
    </source>
</evidence>
<evidence type="ECO:0000313" key="8">
    <source>
        <dbReference type="Proteomes" id="UP000001822"/>
    </source>
</evidence>
<proteinExistence type="inferred from homology"/>
<evidence type="ECO:0000256" key="3">
    <source>
        <dbReference type="ARBA" id="ARBA00022898"/>
    </source>
</evidence>
<dbReference type="OrthoDB" id="9801249at2"/>
<dbReference type="GO" id="GO:0019148">
    <property type="term" value="F:D-cysteine desulfhydrase activity"/>
    <property type="evidence" value="ECO:0007669"/>
    <property type="project" value="TreeGrafter"/>
</dbReference>
<reference evidence="7 8" key="1">
    <citation type="journal article" date="2007" name="Appl. Environ. Microbiol.">
        <title>Genome sequence of the cellulolytic gliding bacterium Cytophaga hutchinsonii.</title>
        <authorList>
            <person name="Xie G."/>
            <person name="Bruce D.C."/>
            <person name="Challacombe J.F."/>
            <person name="Chertkov O."/>
            <person name="Detter J.C."/>
            <person name="Gilna P."/>
            <person name="Han C.S."/>
            <person name="Lucas S."/>
            <person name="Misra M."/>
            <person name="Myers G.L."/>
            <person name="Richardson P."/>
            <person name="Tapia R."/>
            <person name="Thayer N."/>
            <person name="Thompson L.S."/>
            <person name="Brettin T.S."/>
            <person name="Henrissat B."/>
            <person name="Wilson D.B."/>
            <person name="McBride M.J."/>
        </authorList>
    </citation>
    <scope>NUCLEOTIDE SEQUENCE [LARGE SCALE GENOMIC DNA]</scope>
    <source>
        <strain evidence="8">ATCC 33406 / DSM 1761 / CIP 103989 / NBRC 15051 / NCIMB 9469 / D465</strain>
    </source>
</reference>
<keyword evidence="3 5" id="KW-0663">Pyridoxal phosphate</keyword>
<dbReference type="Proteomes" id="UP000001822">
    <property type="component" value="Chromosome"/>
</dbReference>
<dbReference type="InterPro" id="IPR027278">
    <property type="entry name" value="ACCD_DCysDesulf"/>
</dbReference>
<dbReference type="PANTHER" id="PTHR43780">
    <property type="entry name" value="1-AMINOCYCLOPROPANE-1-CARBOXYLATE DEAMINASE-RELATED"/>
    <property type="match status" value="1"/>
</dbReference>
<keyword evidence="8" id="KW-1185">Reference proteome</keyword>
<feature type="active site" description="Nucleophile" evidence="4">
    <location>
        <position position="64"/>
    </location>
</feature>
<comment type="cofactor">
    <cofactor evidence="1">
        <name>pyridoxal 5'-phosphate</name>
        <dbReference type="ChEBI" id="CHEBI:597326"/>
    </cofactor>
</comment>
<dbReference type="PIRSF" id="PIRSF006278">
    <property type="entry name" value="ACCD_DCysDesulf"/>
    <property type="match status" value="1"/>
</dbReference>
<sequence length="302" mass="33568">MHQSPLQPIILPQTEKAGVQLYLKRDDLIHPLYGGNKIRKLKYNVQQCLREGKIGLLTCGGAYSNHIIATAAYGKEHGLKTKAIIRGEELLIDNPTLKDAAALGMEFVFVSRETYRSIREQNALAFDLSKSNYNEWYFIPEGGTNAFAVEGIAELVAEIEIPFDYIATPCGTGGTFAGLMKGIKVYSPWRTKLLVFSALKNGNYIIDEVAELLKADFDRTTLELFTSEYVFGGYGKVKPELIAFVKSFEHQTGILLDPIYNGKMMFGLLGKIESGYFKKGSVIVAIHTGGIQAWRGFNNNFT</sequence>
<dbReference type="EMBL" id="CP000383">
    <property type="protein sequence ID" value="ABG60713.1"/>
    <property type="molecule type" value="Genomic_DNA"/>
</dbReference>
<accession>A0A6N4SW72</accession>
<name>A0A6N4SW72_CYTH3</name>
<evidence type="ECO:0000313" key="7">
    <source>
        <dbReference type="EMBL" id="ABG60713.1"/>
    </source>
</evidence>
<comment type="similarity">
    <text evidence="2">Belongs to the ACC deaminase/D-cysteine desulfhydrase family.</text>
</comment>
<dbReference type="RefSeq" id="WP_011586820.1">
    <property type="nucleotide sequence ID" value="NC_008255.1"/>
</dbReference>
<evidence type="ECO:0000256" key="2">
    <source>
        <dbReference type="ARBA" id="ARBA00008639"/>
    </source>
</evidence>
<dbReference type="AlphaFoldDB" id="A0A6N4SW72"/>
<dbReference type="Pfam" id="PF00291">
    <property type="entry name" value="PALP"/>
    <property type="match status" value="1"/>
</dbReference>
<dbReference type="KEGG" id="chu:CHU_3479"/>
<dbReference type="InterPro" id="IPR001926">
    <property type="entry name" value="TrpB-like_PALP"/>
</dbReference>
<dbReference type="Gene3D" id="3.40.50.1100">
    <property type="match status" value="2"/>
</dbReference>
<dbReference type="PANTHER" id="PTHR43780:SF2">
    <property type="entry name" value="1-AMINOCYCLOPROPANE-1-CARBOXYLATE DEAMINASE-RELATED"/>
    <property type="match status" value="1"/>
</dbReference>
<dbReference type="SUPFAM" id="SSF53686">
    <property type="entry name" value="Tryptophan synthase beta subunit-like PLP-dependent enzymes"/>
    <property type="match status" value="1"/>
</dbReference>
<evidence type="ECO:0000259" key="6">
    <source>
        <dbReference type="Pfam" id="PF00291"/>
    </source>
</evidence>
<dbReference type="EC" id="3.5.99.7" evidence="7"/>